<comment type="caution">
    <text evidence="1">The sequence shown here is derived from an EMBL/GenBank/DDBJ whole genome shotgun (WGS) entry which is preliminary data.</text>
</comment>
<sequence length="179" mass="20202">MSESQGARGLARLAFNDITEQRLRLALSGDRGMRLKRRRTAFCCSVRWKLLKVASKKNGEATAVGCCRGIQQTLRLIRVESKWVVILQRFPIVFMINYISEEEINCDSAEVLATENVSCGCGCLYSVNKSNCGWKPIAKALKLDVVTIFCYATIESCSGRCLGFSWRLEIWESRIFLSN</sequence>
<evidence type="ECO:0000313" key="2">
    <source>
        <dbReference type="Proteomes" id="UP000775213"/>
    </source>
</evidence>
<reference evidence="1 2" key="1">
    <citation type="journal article" date="2021" name="Hortic Res">
        <title>Chromosome-scale assembly of the Dendrobium chrysotoxum genome enhances the understanding of orchid evolution.</title>
        <authorList>
            <person name="Zhang Y."/>
            <person name="Zhang G.Q."/>
            <person name="Zhang D."/>
            <person name="Liu X.D."/>
            <person name="Xu X.Y."/>
            <person name="Sun W.H."/>
            <person name="Yu X."/>
            <person name="Zhu X."/>
            <person name="Wang Z.W."/>
            <person name="Zhao X."/>
            <person name="Zhong W.Y."/>
            <person name="Chen H."/>
            <person name="Yin W.L."/>
            <person name="Huang T."/>
            <person name="Niu S.C."/>
            <person name="Liu Z.J."/>
        </authorList>
    </citation>
    <scope>NUCLEOTIDE SEQUENCE [LARGE SCALE GENOMIC DNA]</scope>
    <source>
        <strain evidence="1">Lindl</strain>
    </source>
</reference>
<dbReference type="AlphaFoldDB" id="A0AAV7FYB2"/>
<protein>
    <submittedName>
        <fullName evidence="1">Uncharacterized protein</fullName>
    </submittedName>
</protein>
<name>A0AAV7FYB2_DENCH</name>
<dbReference type="EMBL" id="JAGFBR010000019">
    <property type="protein sequence ID" value="KAH0448383.1"/>
    <property type="molecule type" value="Genomic_DNA"/>
</dbReference>
<proteinExistence type="predicted"/>
<organism evidence="1 2">
    <name type="scientific">Dendrobium chrysotoxum</name>
    <name type="common">Orchid</name>
    <dbReference type="NCBI Taxonomy" id="161865"/>
    <lineage>
        <taxon>Eukaryota</taxon>
        <taxon>Viridiplantae</taxon>
        <taxon>Streptophyta</taxon>
        <taxon>Embryophyta</taxon>
        <taxon>Tracheophyta</taxon>
        <taxon>Spermatophyta</taxon>
        <taxon>Magnoliopsida</taxon>
        <taxon>Liliopsida</taxon>
        <taxon>Asparagales</taxon>
        <taxon>Orchidaceae</taxon>
        <taxon>Epidendroideae</taxon>
        <taxon>Malaxideae</taxon>
        <taxon>Dendrobiinae</taxon>
        <taxon>Dendrobium</taxon>
    </lineage>
</organism>
<accession>A0AAV7FYB2</accession>
<keyword evidence="2" id="KW-1185">Reference proteome</keyword>
<evidence type="ECO:0000313" key="1">
    <source>
        <dbReference type="EMBL" id="KAH0448383.1"/>
    </source>
</evidence>
<gene>
    <name evidence="1" type="ORF">IEQ34_022183</name>
</gene>
<dbReference type="Proteomes" id="UP000775213">
    <property type="component" value="Unassembled WGS sequence"/>
</dbReference>